<dbReference type="InterPro" id="IPR011990">
    <property type="entry name" value="TPR-like_helical_dom_sf"/>
</dbReference>
<feature type="repeat" description="TPR" evidence="3">
    <location>
        <begin position="30"/>
        <end position="63"/>
    </location>
</feature>
<dbReference type="PROSITE" id="PS50005">
    <property type="entry name" value="TPR"/>
    <property type="match status" value="2"/>
</dbReference>
<reference evidence="5" key="1">
    <citation type="submission" date="2018-03" db="EMBL/GenBank/DDBJ databases">
        <authorList>
            <person name="Batty M. E."/>
            <person name="Batty M E."/>
        </authorList>
    </citation>
    <scope>NUCLEOTIDE SEQUENCE [LARGE SCALE GENOMIC DNA]</scope>
</reference>
<evidence type="ECO:0000256" key="1">
    <source>
        <dbReference type="ARBA" id="ARBA00022737"/>
    </source>
</evidence>
<evidence type="ECO:0000256" key="3">
    <source>
        <dbReference type="PROSITE-ProRule" id="PRU00339"/>
    </source>
</evidence>
<dbReference type="SUPFAM" id="SSF48452">
    <property type="entry name" value="TPR-like"/>
    <property type="match status" value="1"/>
</dbReference>
<dbReference type="InterPro" id="IPR019734">
    <property type="entry name" value="TPR_rpt"/>
</dbReference>
<dbReference type="Pfam" id="PF13181">
    <property type="entry name" value="TPR_8"/>
    <property type="match status" value="1"/>
</dbReference>
<name>A0A2U3RPV4_ORITS</name>
<dbReference type="AlphaFoldDB" id="A0A2U3RPV4"/>
<keyword evidence="2 3" id="KW-0802">TPR repeat</keyword>
<dbReference type="PANTHER" id="PTHR44858">
    <property type="entry name" value="TETRATRICOPEPTIDE REPEAT PROTEIN 6"/>
    <property type="match status" value="1"/>
</dbReference>
<dbReference type="Proteomes" id="UP000245243">
    <property type="component" value="Chromosome I"/>
</dbReference>
<dbReference type="EMBL" id="LS398548">
    <property type="protein sequence ID" value="SPR15244.1"/>
    <property type="molecule type" value="Genomic_DNA"/>
</dbReference>
<protein>
    <submittedName>
        <fullName evidence="4">TPR repeat-containing protein 03</fullName>
    </submittedName>
</protein>
<sequence length="149" mass="17237">MPEIKLNLRPNLLRLFRYLSAIILNYLNQFRKRSNKGVCLDKLGQFQEAIKNFDLAIKYNPNDAEAYYNKGFYLGKLGQLQKAIENFDLAIKYKPDLAVSYVYKGVCLHDLGQFQEAIESCNLAIKYDTNNVKAYQLINIFKQNAGIKK</sequence>
<dbReference type="Pfam" id="PF13414">
    <property type="entry name" value="TPR_11"/>
    <property type="match status" value="1"/>
</dbReference>
<evidence type="ECO:0000313" key="5">
    <source>
        <dbReference type="Proteomes" id="UP000245243"/>
    </source>
</evidence>
<feature type="repeat" description="TPR" evidence="3">
    <location>
        <begin position="64"/>
        <end position="97"/>
    </location>
</feature>
<keyword evidence="1" id="KW-0677">Repeat</keyword>
<dbReference type="PANTHER" id="PTHR44858:SF1">
    <property type="entry name" value="UDP-N-ACETYLGLUCOSAMINE--PEPTIDE N-ACETYLGLUCOSAMINYLTRANSFERASE SPINDLY-RELATED"/>
    <property type="match status" value="1"/>
</dbReference>
<organism evidence="4 5">
    <name type="scientific">Orientia tsutsugamushi</name>
    <name type="common">Rickettsia tsutsugamushi</name>
    <dbReference type="NCBI Taxonomy" id="784"/>
    <lineage>
        <taxon>Bacteria</taxon>
        <taxon>Pseudomonadati</taxon>
        <taxon>Pseudomonadota</taxon>
        <taxon>Alphaproteobacteria</taxon>
        <taxon>Rickettsiales</taxon>
        <taxon>Rickettsiaceae</taxon>
        <taxon>Rickettsieae</taxon>
        <taxon>Orientia</taxon>
    </lineage>
</organism>
<evidence type="ECO:0000313" key="4">
    <source>
        <dbReference type="EMBL" id="SPR15244.1"/>
    </source>
</evidence>
<evidence type="ECO:0000256" key="2">
    <source>
        <dbReference type="ARBA" id="ARBA00022803"/>
    </source>
</evidence>
<dbReference type="PROSITE" id="PS50293">
    <property type="entry name" value="TPR_REGION"/>
    <property type="match status" value="1"/>
</dbReference>
<dbReference type="Gene3D" id="1.25.40.10">
    <property type="entry name" value="Tetratricopeptide repeat domain"/>
    <property type="match status" value="2"/>
</dbReference>
<gene>
    <name evidence="4" type="ORF">KARP_01129</name>
</gene>
<dbReference type="InterPro" id="IPR050498">
    <property type="entry name" value="Ycf3"/>
</dbReference>
<proteinExistence type="predicted"/>
<accession>A0A2U3RPV4</accession>
<dbReference type="SMART" id="SM00028">
    <property type="entry name" value="TPR"/>
    <property type="match status" value="3"/>
</dbReference>